<organism evidence="1 2">
    <name type="scientific">Populus deltoides</name>
    <name type="common">Eastern poplar</name>
    <name type="synonym">Eastern cottonwood</name>
    <dbReference type="NCBI Taxonomy" id="3696"/>
    <lineage>
        <taxon>Eukaryota</taxon>
        <taxon>Viridiplantae</taxon>
        <taxon>Streptophyta</taxon>
        <taxon>Embryophyta</taxon>
        <taxon>Tracheophyta</taxon>
        <taxon>Spermatophyta</taxon>
        <taxon>Magnoliopsida</taxon>
        <taxon>eudicotyledons</taxon>
        <taxon>Gunneridae</taxon>
        <taxon>Pentapetalae</taxon>
        <taxon>rosids</taxon>
        <taxon>fabids</taxon>
        <taxon>Malpighiales</taxon>
        <taxon>Salicaceae</taxon>
        <taxon>Saliceae</taxon>
        <taxon>Populus</taxon>
    </lineage>
</organism>
<name>A0A8T2YK83_POPDE</name>
<dbReference type="AlphaFoldDB" id="A0A8T2YK83"/>
<dbReference type="Proteomes" id="UP000807159">
    <property type="component" value="Chromosome 6"/>
</dbReference>
<evidence type="ECO:0000313" key="2">
    <source>
        <dbReference type="Proteomes" id="UP000807159"/>
    </source>
</evidence>
<sequence length="151" mass="16314">MPLPERSSERAAVRDLGLVLDLRGDRLERWVYFVVFGCRRSSRSGNRGVVVLVANFGVAVGTEHTVEMASIGVWWSRVETDLGEVVCCGFLTNGGRLVANMVAEFYGSVVAVEDGFTEWVKGCVCEAVHGEGTSGCSCCEGCYEGGFRCLS</sequence>
<accession>A0A8T2YK83</accession>
<reference evidence="1" key="1">
    <citation type="journal article" date="2021" name="J. Hered.">
        <title>Genome Assembly of Salicaceae Populus deltoides (Eastern Cottonwood) I-69 Based on Nanopore Sequencing and Hi-C Technologies.</title>
        <authorList>
            <person name="Bai S."/>
            <person name="Wu H."/>
            <person name="Zhang J."/>
            <person name="Pan Z."/>
            <person name="Zhao W."/>
            <person name="Li Z."/>
            <person name="Tong C."/>
        </authorList>
    </citation>
    <scope>NUCLEOTIDE SEQUENCE</scope>
    <source>
        <tissue evidence="1">Leaf</tissue>
    </source>
</reference>
<keyword evidence="2" id="KW-1185">Reference proteome</keyword>
<protein>
    <submittedName>
        <fullName evidence="1">Uncharacterized protein</fullName>
    </submittedName>
</protein>
<gene>
    <name evidence="1" type="ORF">H0E87_012653</name>
</gene>
<proteinExistence type="predicted"/>
<evidence type="ECO:0000313" key="1">
    <source>
        <dbReference type="EMBL" id="KAH8505501.1"/>
    </source>
</evidence>
<dbReference type="EMBL" id="JACEGQ020000006">
    <property type="protein sequence ID" value="KAH8505501.1"/>
    <property type="molecule type" value="Genomic_DNA"/>
</dbReference>
<comment type="caution">
    <text evidence="1">The sequence shown here is derived from an EMBL/GenBank/DDBJ whole genome shotgun (WGS) entry which is preliminary data.</text>
</comment>